<evidence type="ECO:0000313" key="3">
    <source>
        <dbReference type="EMBL" id="KAK8951408.1"/>
    </source>
</evidence>
<keyword evidence="2" id="KW-1133">Transmembrane helix</keyword>
<feature type="region of interest" description="Disordered" evidence="1">
    <location>
        <begin position="1"/>
        <end position="78"/>
    </location>
</feature>
<proteinExistence type="predicted"/>
<protein>
    <submittedName>
        <fullName evidence="3">Uncharacterized protein</fullName>
    </submittedName>
</protein>
<dbReference type="EMBL" id="JBBWWQ010000003">
    <property type="protein sequence ID" value="KAK8951408.1"/>
    <property type="molecule type" value="Genomic_DNA"/>
</dbReference>
<feature type="region of interest" description="Disordered" evidence="1">
    <location>
        <begin position="90"/>
        <end position="135"/>
    </location>
</feature>
<feature type="compositionally biased region" description="Basic and acidic residues" evidence="1">
    <location>
        <begin position="30"/>
        <end position="50"/>
    </location>
</feature>
<feature type="compositionally biased region" description="Basic residues" evidence="1">
    <location>
        <begin position="61"/>
        <end position="70"/>
    </location>
</feature>
<feature type="compositionally biased region" description="Low complexity" evidence="1">
    <location>
        <begin position="15"/>
        <end position="29"/>
    </location>
</feature>
<evidence type="ECO:0000313" key="4">
    <source>
        <dbReference type="Proteomes" id="UP001418222"/>
    </source>
</evidence>
<feature type="region of interest" description="Disordered" evidence="1">
    <location>
        <begin position="347"/>
        <end position="390"/>
    </location>
</feature>
<dbReference type="AlphaFoldDB" id="A0AAP0BV59"/>
<dbReference type="PANTHER" id="PTHR35691:SF1">
    <property type="entry name" value="EXPRESSED PROTEIN"/>
    <property type="match status" value="1"/>
</dbReference>
<evidence type="ECO:0000256" key="2">
    <source>
        <dbReference type="SAM" id="Phobius"/>
    </source>
</evidence>
<keyword evidence="2" id="KW-0812">Transmembrane</keyword>
<feature type="transmembrane region" description="Helical" evidence="2">
    <location>
        <begin position="195"/>
        <end position="216"/>
    </location>
</feature>
<name>A0AAP0BV59_9ASPA</name>
<dbReference type="PANTHER" id="PTHR35691">
    <property type="entry name" value="EXPRESSED PROTEIN"/>
    <property type="match status" value="1"/>
</dbReference>
<gene>
    <name evidence="3" type="ORF">KSP39_PZI004043</name>
</gene>
<accession>A0AAP0BV59</accession>
<sequence length="390" mass="43123">MNPDHVEKRPKSHAKQTNTTHYNNNYYKKTFAEEQRTEEQSRSRRERSRDGAAVGVGEKQRRSRRCRRQRTAAAEAADVDVGRSIRREKLYRENVPLPSPESDGDSVDGSEGKKRPYPLALAGRGNGSTASGLGRGRNSGGSGNFFILGFLNPPSNVSSVVVESSRLVEFSSFQWKNLYAWIGCGFPLDCERVEYAGFALGTWFFSAAGALIAIPVGIRKKSLGPLVFFGTTGTMLDIIIGISQCEREFAERQIRLMEEKNPCNRSVDAPEGSNQPKRKCTRLDLMSLLVEKTSCGSIKGPKFPSASGPSYGDVFSPWVRVEENLRAPLPSEDSDWDAKEDYSLMATTEDNQDNPVPDMVISHPISLSDSYYETDPDFEASSSSSEEDGS</sequence>
<organism evidence="3 4">
    <name type="scientific">Platanthera zijinensis</name>
    <dbReference type="NCBI Taxonomy" id="2320716"/>
    <lineage>
        <taxon>Eukaryota</taxon>
        <taxon>Viridiplantae</taxon>
        <taxon>Streptophyta</taxon>
        <taxon>Embryophyta</taxon>
        <taxon>Tracheophyta</taxon>
        <taxon>Spermatophyta</taxon>
        <taxon>Magnoliopsida</taxon>
        <taxon>Liliopsida</taxon>
        <taxon>Asparagales</taxon>
        <taxon>Orchidaceae</taxon>
        <taxon>Orchidoideae</taxon>
        <taxon>Orchideae</taxon>
        <taxon>Orchidinae</taxon>
        <taxon>Platanthera</taxon>
    </lineage>
</organism>
<dbReference type="Proteomes" id="UP001418222">
    <property type="component" value="Unassembled WGS sequence"/>
</dbReference>
<comment type="caution">
    <text evidence="3">The sequence shown here is derived from an EMBL/GenBank/DDBJ whole genome shotgun (WGS) entry which is preliminary data.</text>
</comment>
<reference evidence="3 4" key="1">
    <citation type="journal article" date="2022" name="Nat. Plants">
        <title>Genomes of leafy and leafless Platanthera orchids illuminate the evolution of mycoheterotrophy.</title>
        <authorList>
            <person name="Li M.H."/>
            <person name="Liu K.W."/>
            <person name="Li Z."/>
            <person name="Lu H.C."/>
            <person name="Ye Q.L."/>
            <person name="Zhang D."/>
            <person name="Wang J.Y."/>
            <person name="Li Y.F."/>
            <person name="Zhong Z.M."/>
            <person name="Liu X."/>
            <person name="Yu X."/>
            <person name="Liu D.K."/>
            <person name="Tu X.D."/>
            <person name="Liu B."/>
            <person name="Hao Y."/>
            <person name="Liao X.Y."/>
            <person name="Jiang Y.T."/>
            <person name="Sun W.H."/>
            <person name="Chen J."/>
            <person name="Chen Y.Q."/>
            <person name="Ai Y."/>
            <person name="Zhai J.W."/>
            <person name="Wu S.S."/>
            <person name="Zhou Z."/>
            <person name="Hsiao Y.Y."/>
            <person name="Wu W.L."/>
            <person name="Chen Y.Y."/>
            <person name="Lin Y.F."/>
            <person name="Hsu J.L."/>
            <person name="Li C.Y."/>
            <person name="Wang Z.W."/>
            <person name="Zhao X."/>
            <person name="Zhong W.Y."/>
            <person name="Ma X.K."/>
            <person name="Ma L."/>
            <person name="Huang J."/>
            <person name="Chen G.Z."/>
            <person name="Huang M.Z."/>
            <person name="Huang L."/>
            <person name="Peng D.H."/>
            <person name="Luo Y.B."/>
            <person name="Zou S.Q."/>
            <person name="Chen S.P."/>
            <person name="Lan S."/>
            <person name="Tsai W.C."/>
            <person name="Van de Peer Y."/>
            <person name="Liu Z.J."/>
        </authorList>
    </citation>
    <scope>NUCLEOTIDE SEQUENCE [LARGE SCALE GENOMIC DNA]</scope>
    <source>
        <strain evidence="3">Lor287</strain>
    </source>
</reference>
<evidence type="ECO:0000256" key="1">
    <source>
        <dbReference type="SAM" id="MobiDB-lite"/>
    </source>
</evidence>
<keyword evidence="2" id="KW-0472">Membrane</keyword>
<keyword evidence="4" id="KW-1185">Reference proteome</keyword>